<proteinExistence type="predicted"/>
<keyword evidence="1 4" id="KW-0808">Transferase</keyword>
<reference evidence="4 5" key="1">
    <citation type="submission" date="2019-07" db="EMBL/GenBank/DDBJ databases">
        <title>Whole genome shotgun sequence of Lactobacillus aviarius subsp. aviarius NBRC 102162.</title>
        <authorList>
            <person name="Hosoyama A."/>
            <person name="Uohara A."/>
            <person name="Ohji S."/>
            <person name="Ichikawa N."/>
        </authorList>
    </citation>
    <scope>NUCLEOTIDE SEQUENCE [LARGE SCALE GENOMIC DNA]</scope>
    <source>
        <strain evidence="4 5">NBRC 102162</strain>
    </source>
</reference>
<feature type="domain" description="Glucosyltransferase 3-like N-terminal" evidence="2">
    <location>
        <begin position="4"/>
        <end position="155"/>
    </location>
</feature>
<evidence type="ECO:0000256" key="1">
    <source>
        <dbReference type="ARBA" id="ARBA00022679"/>
    </source>
</evidence>
<dbReference type="Pfam" id="PF26334">
    <property type="entry name" value="Gtf3_N"/>
    <property type="match status" value="1"/>
</dbReference>
<dbReference type="InterPro" id="IPR058591">
    <property type="entry name" value="Gtf3_N"/>
</dbReference>
<dbReference type="PIRSF" id="PIRSF007023">
    <property type="entry name" value="UDP-Galf_transf"/>
    <property type="match status" value="1"/>
</dbReference>
<dbReference type="InterPro" id="IPR058592">
    <property type="entry name" value="Gtf3_C"/>
</dbReference>
<dbReference type="AlphaFoldDB" id="A0A510WTC1"/>
<dbReference type="Proteomes" id="UP000321722">
    <property type="component" value="Unassembled WGS sequence"/>
</dbReference>
<feature type="domain" description="Glucosyltransferase 3-like C-terminal" evidence="3">
    <location>
        <begin position="174"/>
        <end position="333"/>
    </location>
</feature>
<dbReference type="EMBL" id="BJUI01000024">
    <property type="protein sequence ID" value="GEK42482.1"/>
    <property type="molecule type" value="Genomic_DNA"/>
</dbReference>
<sequence>MVDKYVITSIKDSKTFDAGSKAKNDDRLILEKNGYTPLDISNSNSRIKKLFQGIWKIKQIVKEHPAESYVIQYPLYSIFIIENVIKNIRHYTPNAKIILLIHDIEALRLRTDDKKYIEKEMAVFNSVNSIIVHTIKMKEKLVQMGVTTKMVVQGLFDYLNPQEMFKNEEKTNKICYAGNLEKSEFLKNISLEKIHLEVFGTPKPVFSLKNNVEYRGAYPSDELPKYLNADFGLVWDGTSLDSSKGVFGDYTKYNSPHKASLYISSGLPIIVWKEAGIASIVKENNLGIVVDNISDLDLITSNVSSEEYLLMKKAVINYGKRIREGKNLLKALEVAAN</sequence>
<protein>
    <submittedName>
        <fullName evidence="4">Beta-1,6-galactofuranosyltransferase</fullName>
    </submittedName>
</protein>
<accession>A0A510WTC1</accession>
<dbReference type="Gene3D" id="3.40.50.2000">
    <property type="entry name" value="Glycogen Phosphorylase B"/>
    <property type="match status" value="2"/>
</dbReference>
<organism evidence="4 5">
    <name type="scientific">Ligilactobacillus aviarius</name>
    <dbReference type="NCBI Taxonomy" id="1606"/>
    <lineage>
        <taxon>Bacteria</taxon>
        <taxon>Bacillati</taxon>
        <taxon>Bacillota</taxon>
        <taxon>Bacilli</taxon>
        <taxon>Lactobacillales</taxon>
        <taxon>Lactobacillaceae</taxon>
        <taxon>Ligilactobacillus</taxon>
    </lineage>
</organism>
<evidence type="ECO:0000259" key="2">
    <source>
        <dbReference type="Pfam" id="PF26334"/>
    </source>
</evidence>
<evidence type="ECO:0000313" key="5">
    <source>
        <dbReference type="Proteomes" id="UP000321722"/>
    </source>
</evidence>
<dbReference type="RefSeq" id="WP_057827057.1">
    <property type="nucleotide sequence ID" value="NZ_BAAACL010000016.1"/>
</dbReference>
<dbReference type="GO" id="GO:0016740">
    <property type="term" value="F:transferase activity"/>
    <property type="evidence" value="ECO:0007669"/>
    <property type="project" value="UniProtKB-KW"/>
</dbReference>
<gene>
    <name evidence="4" type="ORF">LAV01_13140</name>
</gene>
<dbReference type="SUPFAM" id="SSF53756">
    <property type="entry name" value="UDP-Glycosyltransferase/glycogen phosphorylase"/>
    <property type="match status" value="1"/>
</dbReference>
<name>A0A510WTC1_9LACO</name>
<dbReference type="GeneID" id="29934333"/>
<keyword evidence="5" id="KW-1185">Reference proteome</keyword>
<evidence type="ECO:0000259" key="3">
    <source>
        <dbReference type="Pfam" id="PF26337"/>
    </source>
</evidence>
<comment type="caution">
    <text evidence="4">The sequence shown here is derived from an EMBL/GenBank/DDBJ whole genome shotgun (WGS) entry which is preliminary data.</text>
</comment>
<dbReference type="Pfam" id="PF26337">
    <property type="entry name" value="Gtf3_C"/>
    <property type="match status" value="1"/>
</dbReference>
<evidence type="ECO:0000313" key="4">
    <source>
        <dbReference type="EMBL" id="GEK42482.1"/>
    </source>
</evidence>